<dbReference type="Pfam" id="PF10783">
    <property type="entry name" value="DUF2599"/>
    <property type="match status" value="1"/>
</dbReference>
<gene>
    <name evidence="2" type="ORF">EF294_02135</name>
</gene>
<comment type="caution">
    <text evidence="2">The sequence shown here is derived from an EMBL/GenBank/DDBJ whole genome shotgun (WGS) entry which is preliminary data.</text>
</comment>
<dbReference type="InterPro" id="IPR019719">
    <property type="entry name" value="DUF2599"/>
</dbReference>
<feature type="compositionally biased region" description="Low complexity" evidence="1">
    <location>
        <begin position="34"/>
        <end position="64"/>
    </location>
</feature>
<dbReference type="OrthoDB" id="4412570at2"/>
<name>A0A3N4H3L1_9ACTN</name>
<feature type="region of interest" description="Disordered" evidence="1">
    <location>
        <begin position="30"/>
        <end position="78"/>
    </location>
</feature>
<protein>
    <submittedName>
        <fullName evidence="2">DUF2599 domain-containing protein</fullName>
    </submittedName>
</protein>
<dbReference type="EMBL" id="RKMH01000002">
    <property type="protein sequence ID" value="RPA65941.1"/>
    <property type="molecule type" value="Genomic_DNA"/>
</dbReference>
<evidence type="ECO:0000313" key="2">
    <source>
        <dbReference type="EMBL" id="RPA65941.1"/>
    </source>
</evidence>
<accession>A0A3N4H3L1</accession>
<proteinExistence type="predicted"/>
<sequence>MRGEPWPRMLASVAATVACVVLLVGVAGCDDESSSATGSEPSTSPSPSAASPAASSPVASAPSSWIEPTASPTTDPVNLPPYIDHVQWVQTQVGPSLQIHPTSSGRKTTSDNGADVAWAEVLALAPNADTAGMRAQFDCHWTYARIVAPDKPSWNIEPDRPVVSQQEMINSMCNPGGPEE</sequence>
<evidence type="ECO:0000313" key="3">
    <source>
        <dbReference type="Proteomes" id="UP000267536"/>
    </source>
</evidence>
<dbReference type="Proteomes" id="UP000267536">
    <property type="component" value="Unassembled WGS sequence"/>
</dbReference>
<keyword evidence="3" id="KW-1185">Reference proteome</keyword>
<organism evidence="2 3">
    <name type="scientific">Gordonia oryzae</name>
    <dbReference type="NCBI Taxonomy" id="2487349"/>
    <lineage>
        <taxon>Bacteria</taxon>
        <taxon>Bacillati</taxon>
        <taxon>Actinomycetota</taxon>
        <taxon>Actinomycetes</taxon>
        <taxon>Mycobacteriales</taxon>
        <taxon>Gordoniaceae</taxon>
        <taxon>Gordonia</taxon>
    </lineage>
</organism>
<reference evidence="2 3" key="1">
    <citation type="submission" date="2018-11" db="EMBL/GenBank/DDBJ databases">
        <title>Draft genome sequence of Gordonia sp. RS15-1S isolated from rice stems.</title>
        <authorList>
            <person name="Muangham S."/>
        </authorList>
    </citation>
    <scope>NUCLEOTIDE SEQUENCE [LARGE SCALE GENOMIC DNA]</scope>
    <source>
        <strain evidence="2 3">RS15-1S</strain>
    </source>
</reference>
<evidence type="ECO:0000256" key="1">
    <source>
        <dbReference type="SAM" id="MobiDB-lite"/>
    </source>
</evidence>
<dbReference type="AlphaFoldDB" id="A0A3N4H3L1"/>
<dbReference type="PROSITE" id="PS51257">
    <property type="entry name" value="PROKAR_LIPOPROTEIN"/>
    <property type="match status" value="1"/>
</dbReference>